<dbReference type="Gene3D" id="1.20.1250.20">
    <property type="entry name" value="MFS general substrate transporter like domains"/>
    <property type="match status" value="1"/>
</dbReference>
<reference evidence="7 8" key="1">
    <citation type="submission" date="2015-09" db="EMBL/GenBank/DDBJ databases">
        <title>Heavy metals and arsenic resistance mechanisms in polyextremophilic archaea of the family Ferroplasmaceae.</title>
        <authorList>
            <person name="Bulaev A.G."/>
            <person name="Kanygina A.V."/>
        </authorList>
    </citation>
    <scope>NUCLEOTIDE SEQUENCE [LARGE SCALE GENOMIC DNA]</scope>
    <source>
        <strain evidence="7 8">BH2</strain>
    </source>
</reference>
<feature type="transmembrane region" description="Helical" evidence="5">
    <location>
        <begin position="50"/>
        <end position="70"/>
    </location>
</feature>
<dbReference type="GO" id="GO:0005886">
    <property type="term" value="C:plasma membrane"/>
    <property type="evidence" value="ECO:0007669"/>
    <property type="project" value="TreeGrafter"/>
</dbReference>
<evidence type="ECO:0000313" key="8">
    <source>
        <dbReference type="Proteomes" id="UP000050301"/>
    </source>
</evidence>
<dbReference type="RefSeq" id="WP_055040835.1">
    <property type="nucleotide sequence ID" value="NZ_LKBH01000064.1"/>
</dbReference>
<keyword evidence="8" id="KW-1185">Reference proteome</keyword>
<gene>
    <name evidence="7" type="ORF">AOG55_04910</name>
</gene>
<evidence type="ECO:0000256" key="4">
    <source>
        <dbReference type="ARBA" id="ARBA00023136"/>
    </source>
</evidence>
<dbReference type="SUPFAM" id="SSF103473">
    <property type="entry name" value="MFS general substrate transporter"/>
    <property type="match status" value="1"/>
</dbReference>
<evidence type="ECO:0000256" key="1">
    <source>
        <dbReference type="ARBA" id="ARBA00004141"/>
    </source>
</evidence>
<feature type="transmembrane region" description="Helical" evidence="5">
    <location>
        <begin position="77"/>
        <end position="97"/>
    </location>
</feature>
<proteinExistence type="predicted"/>
<feature type="transmembrane region" description="Helical" evidence="5">
    <location>
        <begin position="358"/>
        <end position="383"/>
    </location>
</feature>
<dbReference type="InterPro" id="IPR011701">
    <property type="entry name" value="MFS"/>
</dbReference>
<feature type="domain" description="Major facilitator superfamily (MFS) profile" evidence="6">
    <location>
        <begin position="12"/>
        <end position="413"/>
    </location>
</feature>
<evidence type="ECO:0000256" key="2">
    <source>
        <dbReference type="ARBA" id="ARBA00022692"/>
    </source>
</evidence>
<feature type="transmembrane region" description="Helical" evidence="5">
    <location>
        <begin position="327"/>
        <end position="346"/>
    </location>
</feature>
<evidence type="ECO:0000256" key="5">
    <source>
        <dbReference type="SAM" id="Phobius"/>
    </source>
</evidence>
<evidence type="ECO:0000256" key="3">
    <source>
        <dbReference type="ARBA" id="ARBA00022989"/>
    </source>
</evidence>
<dbReference type="EMBL" id="LKBH01000064">
    <property type="protein sequence ID" value="KQB36095.1"/>
    <property type="molecule type" value="Genomic_DNA"/>
</dbReference>
<feature type="transmembrane region" description="Helical" evidence="5">
    <location>
        <begin position="136"/>
        <end position="158"/>
    </location>
</feature>
<dbReference type="InterPro" id="IPR036259">
    <property type="entry name" value="MFS_trans_sf"/>
</dbReference>
<feature type="transmembrane region" description="Helical" evidence="5">
    <location>
        <begin position="164"/>
        <end position="185"/>
    </location>
</feature>
<dbReference type="PANTHER" id="PTHR23508:SF10">
    <property type="entry name" value="CARBOXYLIC ACID TRANSPORTER PROTEIN HOMOLOG"/>
    <property type="match status" value="1"/>
</dbReference>
<sequence length="422" mass="47119">MNKTKNRYIIYLTVVAMAGWMLASFDFNIMTPTLPLISKSLHFTTEEAGLITGVIYLGMFVMVLIYGPLIDKFGRKVMFQIVLTVSAIFTGFTYLVVNFLQFMGVRFIADGSAFGELPTGLTIVTEESSPKLRGILYGFIQGGWPIGLFISSAAYLLLVSKIGWRGLYLLGLIPLIAVIIARFRVKESDRFKDLKKTITEDTKPKYAVNKNEAKEFPYKQLFNKDLRKQFTIVNLGWMLYTFSFVTTNVVIALIFTSYYKLNDTQSATILLIASGIGFFAYPIAGWYGQIIGRRNAWVMSSILMPFTALIFYIVAVPGYFYSILIPYIFLYFFSNGTFASVGFMYASESFPTRARGSATSFIMALIAASYAIGGFLFSGILSLTSSIPITWIILAVILPFGSTVMILGKNIKPDEELESIST</sequence>
<feature type="transmembrane region" description="Helical" evidence="5">
    <location>
        <begin position="265"/>
        <end position="284"/>
    </location>
</feature>
<feature type="transmembrane region" description="Helical" evidence="5">
    <location>
        <begin position="237"/>
        <end position="259"/>
    </location>
</feature>
<dbReference type="PROSITE" id="PS50850">
    <property type="entry name" value="MFS"/>
    <property type="match status" value="1"/>
</dbReference>
<dbReference type="PANTHER" id="PTHR23508">
    <property type="entry name" value="CARBOXYLIC ACID TRANSPORTER PROTEIN HOMOLOG"/>
    <property type="match status" value="1"/>
</dbReference>
<dbReference type="InterPro" id="IPR020846">
    <property type="entry name" value="MFS_dom"/>
</dbReference>
<feature type="transmembrane region" description="Helical" evidence="5">
    <location>
        <begin position="9"/>
        <end position="30"/>
    </location>
</feature>
<protein>
    <submittedName>
        <fullName evidence="7">Amino acid transporter</fullName>
    </submittedName>
</protein>
<keyword evidence="4 5" id="KW-0472">Membrane</keyword>
<dbReference type="Pfam" id="PF07690">
    <property type="entry name" value="MFS_1"/>
    <property type="match status" value="1"/>
</dbReference>
<evidence type="ECO:0000259" key="6">
    <source>
        <dbReference type="PROSITE" id="PS50850"/>
    </source>
</evidence>
<comment type="subcellular location">
    <subcellularLocation>
        <location evidence="1">Membrane</location>
        <topology evidence="1">Multi-pass membrane protein</topology>
    </subcellularLocation>
</comment>
<keyword evidence="3 5" id="KW-1133">Transmembrane helix</keyword>
<dbReference type="InParanoid" id="A0A0Q0XLA7"/>
<feature type="transmembrane region" description="Helical" evidence="5">
    <location>
        <begin position="296"/>
        <end position="321"/>
    </location>
</feature>
<dbReference type="Proteomes" id="UP000050301">
    <property type="component" value="Unassembled WGS sequence"/>
</dbReference>
<name>A0A0Q0XLA7_9ARCH</name>
<dbReference type="AlphaFoldDB" id="A0A0Q0XLA7"/>
<keyword evidence="2 5" id="KW-0812">Transmembrane</keyword>
<evidence type="ECO:0000313" key="7">
    <source>
        <dbReference type="EMBL" id="KQB36095.1"/>
    </source>
</evidence>
<dbReference type="GO" id="GO:0046943">
    <property type="term" value="F:carboxylic acid transmembrane transporter activity"/>
    <property type="evidence" value="ECO:0007669"/>
    <property type="project" value="TreeGrafter"/>
</dbReference>
<comment type="caution">
    <text evidence="7">The sequence shown here is derived from an EMBL/GenBank/DDBJ whole genome shotgun (WGS) entry which is preliminary data.</text>
</comment>
<feature type="transmembrane region" description="Helical" evidence="5">
    <location>
        <begin position="389"/>
        <end position="408"/>
    </location>
</feature>
<accession>A0A0Q0XLA7</accession>
<organism evidence="7 8">
    <name type="scientific">Acidiplasma cupricumulans</name>
    <dbReference type="NCBI Taxonomy" id="312540"/>
    <lineage>
        <taxon>Archaea</taxon>
        <taxon>Methanobacteriati</taxon>
        <taxon>Thermoplasmatota</taxon>
        <taxon>Thermoplasmata</taxon>
        <taxon>Thermoplasmatales</taxon>
        <taxon>Ferroplasmaceae</taxon>
        <taxon>Acidiplasma</taxon>
    </lineage>
</organism>